<evidence type="ECO:0000259" key="1">
    <source>
        <dbReference type="SMART" id="SM00960"/>
    </source>
</evidence>
<dbReference type="InterPro" id="IPR004942">
    <property type="entry name" value="Roadblock/LAMTOR2_dom"/>
</dbReference>
<dbReference type="SMART" id="SM00960">
    <property type="entry name" value="Robl_LC7"/>
    <property type="match status" value="1"/>
</dbReference>
<accession>A0A0F9AYP4</accession>
<feature type="domain" description="Roadblock/LAMTOR2" evidence="1">
    <location>
        <begin position="8"/>
        <end position="96"/>
    </location>
</feature>
<gene>
    <name evidence="2" type="ORF">LCGC14_2512740</name>
</gene>
<dbReference type="Gene3D" id="3.30.450.30">
    <property type="entry name" value="Dynein light chain 2a, cytoplasmic"/>
    <property type="match status" value="1"/>
</dbReference>
<proteinExistence type="predicted"/>
<reference evidence="2" key="1">
    <citation type="journal article" date="2015" name="Nature">
        <title>Complex archaea that bridge the gap between prokaryotes and eukaryotes.</title>
        <authorList>
            <person name="Spang A."/>
            <person name="Saw J.H."/>
            <person name="Jorgensen S.L."/>
            <person name="Zaremba-Niedzwiedzka K."/>
            <person name="Martijn J."/>
            <person name="Lind A.E."/>
            <person name="van Eijk R."/>
            <person name="Schleper C."/>
            <person name="Guy L."/>
            <person name="Ettema T.J."/>
        </authorList>
    </citation>
    <scope>NUCLEOTIDE SEQUENCE</scope>
</reference>
<protein>
    <recommendedName>
        <fullName evidence="1">Roadblock/LAMTOR2 domain-containing protein</fullName>
    </recommendedName>
</protein>
<name>A0A0F9AYP4_9ZZZZ</name>
<sequence length="117" mass="12237">MVDKKVLEQKLAELMDAVPECEGLIAADSNGKVLIGQTITEMSHDKIAKACAAIVKETNNLGTKIGKGSLKTTTIELDNGFAVLVGSEKTVLIALAGLDGRSSLALLKKNLSSISNL</sequence>
<dbReference type="SUPFAM" id="SSF103196">
    <property type="entry name" value="Roadblock/LC7 domain"/>
    <property type="match status" value="1"/>
</dbReference>
<dbReference type="Pfam" id="PF03259">
    <property type="entry name" value="Robl_LC7"/>
    <property type="match status" value="1"/>
</dbReference>
<evidence type="ECO:0000313" key="2">
    <source>
        <dbReference type="EMBL" id="KKL14729.1"/>
    </source>
</evidence>
<comment type="caution">
    <text evidence="2">The sequence shown here is derived from an EMBL/GenBank/DDBJ whole genome shotgun (WGS) entry which is preliminary data.</text>
</comment>
<organism evidence="2">
    <name type="scientific">marine sediment metagenome</name>
    <dbReference type="NCBI Taxonomy" id="412755"/>
    <lineage>
        <taxon>unclassified sequences</taxon>
        <taxon>metagenomes</taxon>
        <taxon>ecological metagenomes</taxon>
    </lineage>
</organism>
<dbReference type="AlphaFoldDB" id="A0A0F9AYP4"/>
<dbReference type="EMBL" id="LAZR01040343">
    <property type="protein sequence ID" value="KKL14729.1"/>
    <property type="molecule type" value="Genomic_DNA"/>
</dbReference>